<feature type="domain" description="Mannose-6-phosphate isomerase type II C-terminal" evidence="10">
    <location>
        <begin position="365"/>
        <end position="472"/>
    </location>
</feature>
<comment type="similarity">
    <text evidence="1 8">Belongs to the mannose-6-phosphate isomerase type 2 family.</text>
</comment>
<feature type="domain" description="MannoseP isomerase/GMP-like beta-helix" evidence="11">
    <location>
        <begin position="300"/>
        <end position="354"/>
    </location>
</feature>
<evidence type="ECO:0000256" key="8">
    <source>
        <dbReference type="RuleBase" id="RU004190"/>
    </source>
</evidence>
<feature type="domain" description="Nucleotidyl transferase" evidence="9">
    <location>
        <begin position="10"/>
        <end position="293"/>
    </location>
</feature>
<dbReference type="CDD" id="cd02509">
    <property type="entry name" value="GDP-M1P_Guanylyltransferase"/>
    <property type="match status" value="1"/>
</dbReference>
<evidence type="ECO:0000313" key="12">
    <source>
        <dbReference type="EMBL" id="SER47369.1"/>
    </source>
</evidence>
<dbReference type="Pfam" id="PF01050">
    <property type="entry name" value="MannoseP_isomer"/>
    <property type="match status" value="1"/>
</dbReference>
<dbReference type="InterPro" id="IPR054566">
    <property type="entry name" value="ManC/GMP-like_b-helix"/>
</dbReference>
<dbReference type="GO" id="GO:0009298">
    <property type="term" value="P:GDP-mannose biosynthetic process"/>
    <property type="evidence" value="ECO:0007669"/>
    <property type="project" value="TreeGrafter"/>
</dbReference>
<dbReference type="InterPro" id="IPR011051">
    <property type="entry name" value="RmlC_Cupin_sf"/>
</dbReference>
<reference evidence="12 13" key="1">
    <citation type="submission" date="2016-10" db="EMBL/GenBank/DDBJ databases">
        <authorList>
            <person name="de Groot N.N."/>
        </authorList>
    </citation>
    <scope>NUCLEOTIDE SEQUENCE [LARGE SCALE GENOMIC DNA]</scope>
    <source>
        <strain evidence="12 13">A52C2</strain>
    </source>
</reference>
<dbReference type="GO" id="GO:0016853">
    <property type="term" value="F:isomerase activity"/>
    <property type="evidence" value="ECO:0007669"/>
    <property type="project" value="UniProtKB-KW"/>
</dbReference>
<dbReference type="RefSeq" id="WP_092499473.1">
    <property type="nucleotide sequence ID" value="NZ_FOFG01000020.1"/>
</dbReference>
<dbReference type="InterPro" id="IPR051161">
    <property type="entry name" value="Mannose-6P_isomerase_type2"/>
</dbReference>
<evidence type="ECO:0000256" key="6">
    <source>
        <dbReference type="ARBA" id="ARBA00023134"/>
    </source>
</evidence>
<proteinExistence type="inferred from homology"/>
<protein>
    <recommendedName>
        <fullName evidence="2">mannose-1-phosphate guanylyltransferase</fullName>
        <ecNumber evidence="2">2.7.7.13</ecNumber>
    </recommendedName>
</protein>
<dbReference type="Pfam" id="PF22640">
    <property type="entry name" value="ManC_GMP_beta-helix"/>
    <property type="match status" value="1"/>
</dbReference>
<evidence type="ECO:0000256" key="2">
    <source>
        <dbReference type="ARBA" id="ARBA00012387"/>
    </source>
</evidence>
<dbReference type="AlphaFoldDB" id="A0A1H9PHN5"/>
<evidence type="ECO:0000256" key="7">
    <source>
        <dbReference type="ARBA" id="ARBA00047343"/>
    </source>
</evidence>
<dbReference type="Pfam" id="PF00483">
    <property type="entry name" value="NTP_transferase"/>
    <property type="match status" value="1"/>
</dbReference>
<keyword evidence="6" id="KW-0342">GTP-binding</keyword>
<organism evidence="12 13">
    <name type="scientific">Faunimonas pinastri</name>
    <dbReference type="NCBI Taxonomy" id="1855383"/>
    <lineage>
        <taxon>Bacteria</taxon>
        <taxon>Pseudomonadati</taxon>
        <taxon>Pseudomonadota</taxon>
        <taxon>Alphaproteobacteria</taxon>
        <taxon>Hyphomicrobiales</taxon>
        <taxon>Afifellaceae</taxon>
        <taxon>Faunimonas</taxon>
    </lineage>
</organism>
<evidence type="ECO:0000259" key="11">
    <source>
        <dbReference type="Pfam" id="PF22640"/>
    </source>
</evidence>
<dbReference type="InterPro" id="IPR049577">
    <property type="entry name" value="GMPP_N"/>
</dbReference>
<dbReference type="Proteomes" id="UP000199647">
    <property type="component" value="Unassembled WGS sequence"/>
</dbReference>
<dbReference type="FunFam" id="2.60.120.10:FF:000032">
    <property type="entry name" value="Mannose-1-phosphate guanylyltransferase/mannose-6-phosphate isomerase"/>
    <property type="match status" value="1"/>
</dbReference>
<dbReference type="InterPro" id="IPR006375">
    <property type="entry name" value="Man1P_GuaTrfase/Man6P_Isoase"/>
</dbReference>
<keyword evidence="12" id="KW-0413">Isomerase</keyword>
<evidence type="ECO:0000259" key="9">
    <source>
        <dbReference type="Pfam" id="PF00483"/>
    </source>
</evidence>
<dbReference type="InterPro" id="IPR014710">
    <property type="entry name" value="RmlC-like_jellyroll"/>
</dbReference>
<evidence type="ECO:0000256" key="4">
    <source>
        <dbReference type="ARBA" id="ARBA00022695"/>
    </source>
</evidence>
<dbReference type="InterPro" id="IPR005835">
    <property type="entry name" value="NTP_transferase_dom"/>
</dbReference>
<dbReference type="EMBL" id="FOFG01000020">
    <property type="protein sequence ID" value="SER47369.1"/>
    <property type="molecule type" value="Genomic_DNA"/>
</dbReference>
<keyword evidence="4 12" id="KW-0548">Nucleotidyltransferase</keyword>
<dbReference type="InterPro" id="IPR029044">
    <property type="entry name" value="Nucleotide-diphossugar_trans"/>
</dbReference>
<dbReference type="GO" id="GO:0000271">
    <property type="term" value="P:polysaccharide biosynthetic process"/>
    <property type="evidence" value="ECO:0007669"/>
    <property type="project" value="InterPro"/>
</dbReference>
<evidence type="ECO:0000313" key="13">
    <source>
        <dbReference type="Proteomes" id="UP000199647"/>
    </source>
</evidence>
<accession>A0A1H9PHN5</accession>
<dbReference type="Gene3D" id="3.90.550.10">
    <property type="entry name" value="Spore Coat Polysaccharide Biosynthesis Protein SpsA, Chain A"/>
    <property type="match status" value="1"/>
</dbReference>
<dbReference type="SUPFAM" id="SSF51182">
    <property type="entry name" value="RmlC-like cupins"/>
    <property type="match status" value="1"/>
</dbReference>
<keyword evidence="3 12" id="KW-0808">Transferase</keyword>
<dbReference type="Gene3D" id="2.60.120.10">
    <property type="entry name" value="Jelly Rolls"/>
    <property type="match status" value="1"/>
</dbReference>
<dbReference type="OrthoDB" id="9806359at2"/>
<comment type="catalytic activity">
    <reaction evidence="7">
        <text>alpha-D-mannose 1-phosphate + GTP + H(+) = GDP-alpha-D-mannose + diphosphate</text>
        <dbReference type="Rhea" id="RHEA:15229"/>
        <dbReference type="ChEBI" id="CHEBI:15378"/>
        <dbReference type="ChEBI" id="CHEBI:33019"/>
        <dbReference type="ChEBI" id="CHEBI:37565"/>
        <dbReference type="ChEBI" id="CHEBI:57527"/>
        <dbReference type="ChEBI" id="CHEBI:58409"/>
        <dbReference type="EC" id="2.7.7.13"/>
    </reaction>
</comment>
<keyword evidence="5" id="KW-0547">Nucleotide-binding</keyword>
<dbReference type="STRING" id="1855383.SAMN05216548_12021"/>
<dbReference type="GO" id="GO:0005525">
    <property type="term" value="F:GTP binding"/>
    <property type="evidence" value="ECO:0007669"/>
    <property type="project" value="UniProtKB-KW"/>
</dbReference>
<dbReference type="EC" id="2.7.7.13" evidence="2"/>
<name>A0A1H9PHN5_9HYPH</name>
<evidence type="ECO:0000256" key="5">
    <source>
        <dbReference type="ARBA" id="ARBA00022741"/>
    </source>
</evidence>
<evidence type="ECO:0000256" key="1">
    <source>
        <dbReference type="ARBA" id="ARBA00006115"/>
    </source>
</evidence>
<keyword evidence="13" id="KW-1185">Reference proteome</keyword>
<evidence type="ECO:0000259" key="10">
    <source>
        <dbReference type="Pfam" id="PF01050"/>
    </source>
</evidence>
<dbReference type="CDD" id="cd02213">
    <property type="entry name" value="cupin_PMI_typeII_C"/>
    <property type="match status" value="1"/>
</dbReference>
<dbReference type="PANTHER" id="PTHR46390">
    <property type="entry name" value="MANNOSE-1-PHOSPHATE GUANYLYLTRANSFERASE"/>
    <property type="match status" value="1"/>
</dbReference>
<evidence type="ECO:0000256" key="3">
    <source>
        <dbReference type="ARBA" id="ARBA00022679"/>
    </source>
</evidence>
<gene>
    <name evidence="12" type="ORF">SAMN05216548_12021</name>
</gene>
<dbReference type="PANTHER" id="PTHR46390:SF1">
    <property type="entry name" value="MANNOSE-1-PHOSPHATE GUANYLYLTRANSFERASE"/>
    <property type="match status" value="1"/>
</dbReference>
<sequence>MSRSGTKIIPVLLSGGTGSRLWPLSRETYPKQLLSLTGTETLLQQSAKRASDPERFGRLMVVANAEHRFLIAEQLRTIRCEDAEIVLEPSGRNTAAAAAVAALLALKEHADPLVLLMPADHVVSDVDAFLAALDQAADAAATGSLLLFGIRPSAPSTAYGYIRTGDRLDPEGEVRKVDRFVEKPDLATAEDYLASGDYLWNSGIFLCPAKVLIDELTRFAPKVVEACRAAVQSATRDLDFLRLGREAFMTAPSISLDYAVMEHTDRAAIVPSDFAWTDVGSWSALWEIGEQDADGNVLSGEVIAEETSGSYIRGEGQLVATLGVKDLIVVATGDVVLVADREHDQDVKRIVERLKREGHESAIGSRRVHRPWGAYQCLHEGDRFQVKSITVNPGAKLSLQKHFHRAEHWVVVNGTALVTRDEEEILLRENESLFLPLGCVHRLANPGRLPLNLIEVQSGAYLGEDDIVRFEDDYARTEEVVVDIKGNPVARLIR</sequence>
<dbReference type="GO" id="GO:0004475">
    <property type="term" value="F:mannose-1-phosphate guanylyltransferase (GTP) activity"/>
    <property type="evidence" value="ECO:0007669"/>
    <property type="project" value="UniProtKB-EC"/>
</dbReference>
<dbReference type="FunFam" id="3.90.550.10:FF:000046">
    <property type="entry name" value="Mannose-1-phosphate guanylyltransferase (GDP)"/>
    <property type="match status" value="1"/>
</dbReference>
<dbReference type="InterPro" id="IPR001538">
    <property type="entry name" value="Man6P_isomerase-2_C"/>
</dbReference>
<dbReference type="SUPFAM" id="SSF53448">
    <property type="entry name" value="Nucleotide-diphospho-sugar transferases"/>
    <property type="match status" value="1"/>
</dbReference>
<dbReference type="NCBIfam" id="TIGR01479">
    <property type="entry name" value="GMP_PMI"/>
    <property type="match status" value="1"/>
</dbReference>